<gene>
    <name evidence="4" type="ORF">CKO40_10565</name>
</gene>
<comment type="caution">
    <text evidence="4">The sequence shown here is derived from an EMBL/GenBank/DDBJ whole genome shotgun (WGS) entry which is preliminary data.</text>
</comment>
<evidence type="ECO:0000259" key="3">
    <source>
        <dbReference type="PROSITE" id="PS50914"/>
    </source>
</evidence>
<evidence type="ECO:0000256" key="1">
    <source>
        <dbReference type="SAM" id="MobiDB-lite"/>
    </source>
</evidence>
<feature type="compositionally biased region" description="Acidic residues" evidence="1">
    <location>
        <begin position="126"/>
        <end position="136"/>
    </location>
</feature>
<feature type="domain" description="BON" evidence="3">
    <location>
        <begin position="49"/>
        <end position="117"/>
    </location>
</feature>
<evidence type="ECO:0000313" key="4">
    <source>
        <dbReference type="EMBL" id="MBK1704969.1"/>
    </source>
</evidence>
<organism evidence="4 5">
    <name type="scientific">Halochromatium glycolicum</name>
    <dbReference type="NCBI Taxonomy" id="85075"/>
    <lineage>
        <taxon>Bacteria</taxon>
        <taxon>Pseudomonadati</taxon>
        <taxon>Pseudomonadota</taxon>
        <taxon>Gammaproteobacteria</taxon>
        <taxon>Chromatiales</taxon>
        <taxon>Chromatiaceae</taxon>
        <taxon>Halochromatium</taxon>
    </lineage>
</organism>
<protein>
    <recommendedName>
        <fullName evidence="3">BON domain-containing protein</fullName>
    </recommendedName>
</protein>
<feature type="chain" id="PRO_5042617512" description="BON domain-containing protein" evidence="2">
    <location>
        <begin position="46"/>
        <end position="167"/>
    </location>
</feature>
<dbReference type="AlphaFoldDB" id="A0AAJ0U476"/>
<accession>A0AAJ0U476</accession>
<dbReference type="PROSITE" id="PS50914">
    <property type="entry name" value="BON"/>
    <property type="match status" value="1"/>
</dbReference>
<proteinExistence type="predicted"/>
<name>A0AAJ0U476_9GAMM</name>
<dbReference type="PANTHER" id="PTHR34606:SF15">
    <property type="entry name" value="BON DOMAIN-CONTAINING PROTEIN"/>
    <property type="match status" value="1"/>
</dbReference>
<dbReference type="InterPro" id="IPR051686">
    <property type="entry name" value="Lipoprotein_DolP"/>
</dbReference>
<dbReference type="PANTHER" id="PTHR34606">
    <property type="entry name" value="BON DOMAIN-CONTAINING PROTEIN"/>
    <property type="match status" value="1"/>
</dbReference>
<sequence>MQEVSMPWMHQNSFHWIIGPAPKALLAFRLLAVLLVCSLAPTVQAQSPDDESIATGVRQALANHPALNDEQITVVVRDGIVELSGYVDSRYERAVADTVTVAVEGVRAVDNLLEQREMPEPVGVDAEAEPEPEPEAGEVNQNPIAVPEPGAGYAPAGDRPRPQPSLR</sequence>
<feature type="region of interest" description="Disordered" evidence="1">
    <location>
        <begin position="114"/>
        <end position="167"/>
    </location>
</feature>
<keyword evidence="5" id="KW-1185">Reference proteome</keyword>
<reference evidence="4" key="1">
    <citation type="submission" date="2017-08" db="EMBL/GenBank/DDBJ databases">
        <authorList>
            <person name="Imhoff J.F."/>
            <person name="Rahn T."/>
            <person name="Kuenzel S."/>
            <person name="Neulinger S.C."/>
        </authorList>
    </citation>
    <scope>NUCLEOTIDE SEQUENCE</scope>
    <source>
        <strain evidence="4">DSM 11080</strain>
    </source>
</reference>
<evidence type="ECO:0000313" key="5">
    <source>
        <dbReference type="Proteomes" id="UP001296776"/>
    </source>
</evidence>
<evidence type="ECO:0000256" key="2">
    <source>
        <dbReference type="SAM" id="SignalP"/>
    </source>
</evidence>
<dbReference type="Proteomes" id="UP001296776">
    <property type="component" value="Unassembled WGS sequence"/>
</dbReference>
<reference evidence="4" key="2">
    <citation type="journal article" date="2020" name="Microorganisms">
        <title>Osmotic Adaptation and Compatible Solute Biosynthesis of Phototrophic Bacteria as Revealed from Genome Analyses.</title>
        <authorList>
            <person name="Imhoff J.F."/>
            <person name="Rahn T."/>
            <person name="Kunzel S."/>
            <person name="Keller A."/>
            <person name="Neulinger S.C."/>
        </authorList>
    </citation>
    <scope>NUCLEOTIDE SEQUENCE</scope>
    <source>
        <strain evidence="4">DSM 11080</strain>
    </source>
</reference>
<keyword evidence="2" id="KW-0732">Signal</keyword>
<dbReference type="EMBL" id="NRSJ01000017">
    <property type="protein sequence ID" value="MBK1704969.1"/>
    <property type="molecule type" value="Genomic_DNA"/>
</dbReference>
<feature type="signal peptide" evidence="2">
    <location>
        <begin position="1"/>
        <end position="45"/>
    </location>
</feature>
<dbReference type="Gene3D" id="3.30.1340.30">
    <property type="match status" value="1"/>
</dbReference>
<dbReference type="Pfam" id="PF04972">
    <property type="entry name" value="BON"/>
    <property type="match status" value="1"/>
</dbReference>
<dbReference type="InterPro" id="IPR007055">
    <property type="entry name" value="BON_dom"/>
</dbReference>